<accession>A0ABU3BBK0</accession>
<sequence length="232" mass="24543">MTNIVTDSNAMSLWGQFRNLSRRVRAAPPAPTDAPRRTQLDFALPNPWGGAPLCRASVAVTTSRHARGESLRVQAQFDGWWRRGGDAPSRTALAATDGRGTGLVGYGRKAAGALLRHGITRLPLPAGERRLRTWVDVRASTEPLAGGAASLLPERVRQLCGPLQAAAPGEPRVGVWIDRGAGADGGSAQLALLQFDDRDLPAGTVSGPFNFSASVATVTDPVRRDPGDVRTP</sequence>
<dbReference type="EMBL" id="JAVRHY010000005">
    <property type="protein sequence ID" value="MDT0618361.1"/>
    <property type="molecule type" value="Genomic_DNA"/>
</dbReference>
<reference evidence="1 2" key="1">
    <citation type="submission" date="2023-09" db="EMBL/GenBank/DDBJ databases">
        <authorList>
            <person name="Rey-Velasco X."/>
        </authorList>
    </citation>
    <scope>NUCLEOTIDE SEQUENCE [LARGE SCALE GENOMIC DNA]</scope>
    <source>
        <strain evidence="1 2">P385</strain>
    </source>
</reference>
<organism evidence="1 2">
    <name type="scientific">Spectribacter acetivorans</name>
    <dbReference type="NCBI Taxonomy" id="3075603"/>
    <lineage>
        <taxon>Bacteria</taxon>
        <taxon>Pseudomonadati</taxon>
        <taxon>Pseudomonadota</taxon>
        <taxon>Gammaproteobacteria</taxon>
        <taxon>Salinisphaerales</taxon>
        <taxon>Salinisphaeraceae</taxon>
        <taxon>Spectribacter</taxon>
    </lineage>
</organism>
<name>A0ABU3BBK0_9GAMM</name>
<proteinExistence type="predicted"/>
<evidence type="ECO:0000313" key="2">
    <source>
        <dbReference type="Proteomes" id="UP001259982"/>
    </source>
</evidence>
<protein>
    <submittedName>
        <fullName evidence="1">Uncharacterized protein</fullName>
    </submittedName>
</protein>
<comment type="caution">
    <text evidence="1">The sequence shown here is derived from an EMBL/GenBank/DDBJ whole genome shotgun (WGS) entry which is preliminary data.</text>
</comment>
<dbReference type="RefSeq" id="WP_311658458.1">
    <property type="nucleotide sequence ID" value="NZ_JAVRHY010000005.1"/>
</dbReference>
<evidence type="ECO:0000313" key="1">
    <source>
        <dbReference type="EMBL" id="MDT0618361.1"/>
    </source>
</evidence>
<dbReference type="Proteomes" id="UP001259982">
    <property type="component" value="Unassembled WGS sequence"/>
</dbReference>
<gene>
    <name evidence="1" type="ORF">RM531_07725</name>
</gene>
<keyword evidence="2" id="KW-1185">Reference proteome</keyword>